<dbReference type="OMA" id="IHDENST"/>
<dbReference type="AlphaFoldDB" id="F8Q6F2"/>
<dbReference type="EMBL" id="GL945484">
    <property type="protein sequence ID" value="EGN96190.1"/>
    <property type="molecule type" value="Genomic_DNA"/>
</dbReference>
<feature type="region of interest" description="Disordered" evidence="1">
    <location>
        <begin position="1"/>
        <end position="279"/>
    </location>
</feature>
<dbReference type="OrthoDB" id="1923159at2759"/>
<dbReference type="InParanoid" id="F8Q6F2"/>
<protein>
    <submittedName>
        <fullName evidence="2">Uncharacterized protein</fullName>
    </submittedName>
</protein>
<keyword evidence="3" id="KW-1185">Reference proteome</keyword>
<evidence type="ECO:0000313" key="2">
    <source>
        <dbReference type="EMBL" id="EGN96190.1"/>
    </source>
</evidence>
<feature type="compositionally biased region" description="Low complexity" evidence="1">
    <location>
        <begin position="7"/>
        <end position="25"/>
    </location>
</feature>
<dbReference type="Proteomes" id="UP000008063">
    <property type="component" value="Unassembled WGS sequence"/>
</dbReference>
<evidence type="ECO:0000256" key="1">
    <source>
        <dbReference type="SAM" id="MobiDB-lite"/>
    </source>
</evidence>
<organism evidence="3">
    <name type="scientific">Serpula lacrymans var. lacrymans (strain S7.3)</name>
    <name type="common">Dry rot fungus</name>
    <dbReference type="NCBI Taxonomy" id="936435"/>
    <lineage>
        <taxon>Eukaryota</taxon>
        <taxon>Fungi</taxon>
        <taxon>Dikarya</taxon>
        <taxon>Basidiomycota</taxon>
        <taxon>Agaricomycotina</taxon>
        <taxon>Agaricomycetes</taxon>
        <taxon>Agaricomycetidae</taxon>
        <taxon>Boletales</taxon>
        <taxon>Coniophorineae</taxon>
        <taxon>Serpulaceae</taxon>
        <taxon>Serpula</taxon>
    </lineage>
</organism>
<feature type="compositionally biased region" description="Low complexity" evidence="1">
    <location>
        <begin position="259"/>
        <end position="270"/>
    </location>
</feature>
<evidence type="ECO:0000313" key="3">
    <source>
        <dbReference type="Proteomes" id="UP000008063"/>
    </source>
</evidence>
<dbReference type="HOGENOM" id="CLU_846115_0_0_1"/>
<accession>F8Q6F2</accession>
<feature type="non-terminal residue" evidence="2">
    <location>
        <position position="329"/>
    </location>
</feature>
<feature type="compositionally biased region" description="Polar residues" evidence="1">
    <location>
        <begin position="37"/>
        <end position="55"/>
    </location>
</feature>
<reference evidence="3" key="1">
    <citation type="journal article" date="2011" name="Science">
        <title>The plant cell wall-decomposing machinery underlies the functional diversity of forest fungi.</title>
        <authorList>
            <person name="Eastwood D.C."/>
            <person name="Floudas D."/>
            <person name="Binder M."/>
            <person name="Majcherczyk A."/>
            <person name="Schneider P."/>
            <person name="Aerts A."/>
            <person name="Asiegbu F.O."/>
            <person name="Baker S.E."/>
            <person name="Barry K."/>
            <person name="Bendiksby M."/>
            <person name="Blumentritt M."/>
            <person name="Coutinho P.M."/>
            <person name="Cullen D."/>
            <person name="de Vries R.P."/>
            <person name="Gathman A."/>
            <person name="Goodell B."/>
            <person name="Henrissat B."/>
            <person name="Ihrmark K."/>
            <person name="Kauserud H."/>
            <person name="Kohler A."/>
            <person name="LaButti K."/>
            <person name="Lapidus A."/>
            <person name="Lavin J.L."/>
            <person name="Lee Y.-H."/>
            <person name="Lindquist E."/>
            <person name="Lilly W."/>
            <person name="Lucas S."/>
            <person name="Morin E."/>
            <person name="Murat C."/>
            <person name="Oguiza J.A."/>
            <person name="Park J."/>
            <person name="Pisabarro A.G."/>
            <person name="Riley R."/>
            <person name="Rosling A."/>
            <person name="Salamov A."/>
            <person name="Schmidt O."/>
            <person name="Schmutz J."/>
            <person name="Skrede I."/>
            <person name="Stenlid J."/>
            <person name="Wiebenga A."/>
            <person name="Xie X."/>
            <person name="Kuees U."/>
            <person name="Hibbett D.S."/>
            <person name="Hoffmeister D."/>
            <person name="Hoegberg N."/>
            <person name="Martin F."/>
            <person name="Grigoriev I.V."/>
            <person name="Watkinson S.C."/>
        </authorList>
    </citation>
    <scope>NUCLEOTIDE SEQUENCE [LARGE SCALE GENOMIC DNA]</scope>
    <source>
        <strain evidence="3">strain S7.3</strain>
    </source>
</reference>
<proteinExistence type="predicted"/>
<dbReference type="STRING" id="936435.F8Q6F2"/>
<name>F8Q6F2_SERL3</name>
<sequence length="329" mass="35526">MPRLSTASQAPCSISPSPSIALSSSDFPALSAEAISQRPSALTESQSPTEDPTSQARAERKAAKKALAAERAAERQKIAQEKAAARVAEKARLAQEKAVEKEKAAALKAAEDLAQKERQDKERAEKELAEKQRIMREKLETERLAKVEREKAVEKEKDNQAKAAKAAKQSGDPKTPRIQAERGTTTLQKLPPSKQPSTTARTPESIIQAPILSKMPKKNKPVTRPIRIPKEDGAVAEESPAVPSASVLDAPFTHGKIGNTASSSTNNSRARSVDPLTPIEPTSVADLLDEIDVKNPSMDLPNHSFFDLHKVNPAAKMPLEYGPLVHALS</sequence>
<feature type="compositionally biased region" description="Basic and acidic residues" evidence="1">
    <location>
        <begin position="57"/>
        <end position="160"/>
    </location>
</feature>
<gene>
    <name evidence="2" type="ORF">SERLA73DRAFT_112358</name>
</gene>